<name>A0ACB5S978_9PEZI</name>
<accession>A0ACB5S978</accession>
<gene>
    <name evidence="1" type="primary">g1051</name>
    <name evidence="1" type="ORF">NpPPO83_00001051</name>
</gene>
<evidence type="ECO:0000313" key="2">
    <source>
        <dbReference type="Proteomes" id="UP001165186"/>
    </source>
</evidence>
<keyword evidence="2" id="KW-1185">Reference proteome</keyword>
<reference evidence="1" key="1">
    <citation type="submission" date="2024-09" db="EMBL/GenBank/DDBJ databases">
        <title>Draft Genome Sequences of Neofusicoccum parvum.</title>
        <authorList>
            <person name="Ashida A."/>
            <person name="Camagna M."/>
            <person name="Tanaka A."/>
            <person name="Takemoto D."/>
        </authorList>
    </citation>
    <scope>NUCLEOTIDE SEQUENCE</scope>
    <source>
        <strain evidence="1">PPO83</strain>
    </source>
</reference>
<feature type="non-terminal residue" evidence="1">
    <location>
        <position position="321"/>
    </location>
</feature>
<proteinExistence type="predicted"/>
<organism evidence="1 2">
    <name type="scientific">Neofusicoccum parvum</name>
    <dbReference type="NCBI Taxonomy" id="310453"/>
    <lineage>
        <taxon>Eukaryota</taxon>
        <taxon>Fungi</taxon>
        <taxon>Dikarya</taxon>
        <taxon>Ascomycota</taxon>
        <taxon>Pezizomycotina</taxon>
        <taxon>Dothideomycetes</taxon>
        <taxon>Dothideomycetes incertae sedis</taxon>
        <taxon>Botryosphaeriales</taxon>
        <taxon>Botryosphaeriaceae</taxon>
        <taxon>Neofusicoccum</taxon>
    </lineage>
</organism>
<evidence type="ECO:0000313" key="1">
    <source>
        <dbReference type="EMBL" id="GME30926.1"/>
    </source>
</evidence>
<comment type="caution">
    <text evidence="1">The sequence shown here is derived from an EMBL/GenBank/DDBJ whole genome shotgun (WGS) entry which is preliminary data.</text>
</comment>
<sequence length="321" mass="37804">MSRDELLVLWKILTELLDKGFIRVSNSPAAAPVLFVKKPGGGLRFCYDYRALNQLTWKDRYPLPLIQETLNRISKARWFTKLDVITAFNKIRIKPGDEWLTAFRTRFRLFEWLVTPFRLANALSTFQRYINWTLQEFLNEFVLAYVDDVLIFIEGSRSQHRQHCEFEVQSTKYLGFIIEAGKGIRMDPEKVKAIQDWEAPTTVKGFDPDRKIILETDSSGYCTGGILSQYDNYGVLRPVAYFSKKNLPAECNYEIYDKELLAIVKCLQQWDAELRSVKEFKIVTDHKNLEYFTTVRRLTERQMRWQLILSRFNFTIAYRPG</sequence>
<dbReference type="EMBL" id="BSXG01000356">
    <property type="protein sequence ID" value="GME30926.1"/>
    <property type="molecule type" value="Genomic_DNA"/>
</dbReference>
<dbReference type="Proteomes" id="UP001165186">
    <property type="component" value="Unassembled WGS sequence"/>
</dbReference>
<protein>
    <submittedName>
        <fullName evidence="1">Uncharacterized protein ACHE_31418A</fullName>
    </submittedName>
</protein>